<organism evidence="2 3">
    <name type="scientific">Heterorhabditis bacteriophora</name>
    <name type="common">Entomopathogenic nematode worm</name>
    <dbReference type="NCBI Taxonomy" id="37862"/>
    <lineage>
        <taxon>Eukaryota</taxon>
        <taxon>Metazoa</taxon>
        <taxon>Ecdysozoa</taxon>
        <taxon>Nematoda</taxon>
        <taxon>Chromadorea</taxon>
        <taxon>Rhabditida</taxon>
        <taxon>Rhabditina</taxon>
        <taxon>Rhabditomorpha</taxon>
        <taxon>Strongyloidea</taxon>
        <taxon>Heterorhabditidae</taxon>
        <taxon>Heterorhabditis</taxon>
    </lineage>
</organism>
<feature type="signal peptide" evidence="1">
    <location>
        <begin position="1"/>
        <end position="16"/>
    </location>
</feature>
<name>A0A1I7WQ06_HETBA</name>
<protein>
    <submittedName>
        <fullName evidence="3">Mobile element protein</fullName>
    </submittedName>
</protein>
<keyword evidence="2" id="KW-1185">Reference proteome</keyword>
<keyword evidence="1" id="KW-0732">Signal</keyword>
<proteinExistence type="predicted"/>
<evidence type="ECO:0000313" key="2">
    <source>
        <dbReference type="Proteomes" id="UP000095283"/>
    </source>
</evidence>
<feature type="chain" id="PRO_5009310737" evidence="1">
    <location>
        <begin position="17"/>
        <end position="52"/>
    </location>
</feature>
<evidence type="ECO:0000256" key="1">
    <source>
        <dbReference type="SAM" id="SignalP"/>
    </source>
</evidence>
<accession>A0A1I7WQ06</accession>
<dbReference type="AlphaFoldDB" id="A0A1I7WQ06"/>
<evidence type="ECO:0000313" key="3">
    <source>
        <dbReference type="WBParaSite" id="Hba_07230"/>
    </source>
</evidence>
<sequence length="52" mass="5985">MRQFLAHLLLIEGSISVILRVNEFGLHEAANFTRQWLSMAGPYMRIPELKVS</sequence>
<dbReference type="Proteomes" id="UP000095283">
    <property type="component" value="Unplaced"/>
</dbReference>
<dbReference type="WBParaSite" id="Hba_07230">
    <property type="protein sequence ID" value="Hba_07230"/>
    <property type="gene ID" value="Hba_07230"/>
</dbReference>
<reference evidence="3" key="1">
    <citation type="submission" date="2016-11" db="UniProtKB">
        <authorList>
            <consortium name="WormBaseParasite"/>
        </authorList>
    </citation>
    <scope>IDENTIFICATION</scope>
</reference>